<evidence type="ECO:0008006" key="8">
    <source>
        <dbReference type="Google" id="ProtNLM"/>
    </source>
</evidence>
<feature type="non-terminal residue" evidence="7">
    <location>
        <position position="1"/>
    </location>
</feature>
<keyword evidence="3 6" id="KW-0812">Transmembrane</keyword>
<sequence>TSFTVGESIFMLTIVIVGGTGSITGSVVGAALLVVIPEALRFLGVPSAIAANLRQILYGALLVVCMMFRPQGILGEFTLTERSQST</sequence>
<feature type="transmembrane region" description="Helical" evidence="6">
    <location>
        <begin position="48"/>
        <end position="68"/>
    </location>
</feature>
<accession>X1TKD0</accession>
<evidence type="ECO:0000256" key="3">
    <source>
        <dbReference type="ARBA" id="ARBA00022692"/>
    </source>
</evidence>
<keyword evidence="2" id="KW-1003">Cell membrane</keyword>
<dbReference type="PANTHER" id="PTHR30482:SF10">
    <property type="entry name" value="HIGH-AFFINITY BRANCHED-CHAIN AMINO ACID TRANSPORT PROTEIN BRAE"/>
    <property type="match status" value="1"/>
</dbReference>
<keyword evidence="5 6" id="KW-0472">Membrane</keyword>
<name>X1TKD0_9ZZZZ</name>
<dbReference type="GO" id="GO:0015658">
    <property type="term" value="F:branched-chain amino acid transmembrane transporter activity"/>
    <property type="evidence" value="ECO:0007669"/>
    <property type="project" value="InterPro"/>
</dbReference>
<protein>
    <recommendedName>
        <fullName evidence="8">Branched-chain amino acid ABC transporter permease</fullName>
    </recommendedName>
</protein>
<keyword evidence="4 6" id="KW-1133">Transmembrane helix</keyword>
<evidence type="ECO:0000256" key="2">
    <source>
        <dbReference type="ARBA" id="ARBA00022475"/>
    </source>
</evidence>
<dbReference type="GO" id="GO:0005886">
    <property type="term" value="C:plasma membrane"/>
    <property type="evidence" value="ECO:0007669"/>
    <property type="project" value="UniProtKB-SubCell"/>
</dbReference>
<dbReference type="PANTHER" id="PTHR30482">
    <property type="entry name" value="HIGH-AFFINITY BRANCHED-CHAIN AMINO ACID TRANSPORT SYSTEM PERMEASE"/>
    <property type="match status" value="1"/>
</dbReference>
<evidence type="ECO:0000256" key="5">
    <source>
        <dbReference type="ARBA" id="ARBA00023136"/>
    </source>
</evidence>
<organism evidence="7">
    <name type="scientific">marine sediment metagenome</name>
    <dbReference type="NCBI Taxonomy" id="412755"/>
    <lineage>
        <taxon>unclassified sequences</taxon>
        <taxon>metagenomes</taxon>
        <taxon>ecological metagenomes</taxon>
    </lineage>
</organism>
<dbReference type="AlphaFoldDB" id="X1TKD0"/>
<evidence type="ECO:0000256" key="1">
    <source>
        <dbReference type="ARBA" id="ARBA00004651"/>
    </source>
</evidence>
<comment type="subcellular location">
    <subcellularLocation>
        <location evidence="1">Cell membrane</location>
        <topology evidence="1">Multi-pass membrane protein</topology>
    </subcellularLocation>
</comment>
<feature type="transmembrane region" description="Helical" evidence="6">
    <location>
        <begin position="12"/>
        <end position="36"/>
    </location>
</feature>
<evidence type="ECO:0000313" key="7">
    <source>
        <dbReference type="EMBL" id="GAJ05798.1"/>
    </source>
</evidence>
<dbReference type="Pfam" id="PF02653">
    <property type="entry name" value="BPD_transp_2"/>
    <property type="match status" value="1"/>
</dbReference>
<comment type="caution">
    <text evidence="7">The sequence shown here is derived from an EMBL/GenBank/DDBJ whole genome shotgun (WGS) entry which is preliminary data.</text>
</comment>
<evidence type="ECO:0000256" key="6">
    <source>
        <dbReference type="SAM" id="Phobius"/>
    </source>
</evidence>
<reference evidence="7" key="1">
    <citation type="journal article" date="2014" name="Front. Microbiol.">
        <title>High frequency of phylogenetically diverse reductive dehalogenase-homologous genes in deep subseafloor sedimentary metagenomes.</title>
        <authorList>
            <person name="Kawai M."/>
            <person name="Futagami T."/>
            <person name="Toyoda A."/>
            <person name="Takaki Y."/>
            <person name="Nishi S."/>
            <person name="Hori S."/>
            <person name="Arai W."/>
            <person name="Tsubouchi T."/>
            <person name="Morono Y."/>
            <person name="Uchiyama I."/>
            <person name="Ito T."/>
            <person name="Fujiyama A."/>
            <person name="Inagaki F."/>
            <person name="Takami H."/>
        </authorList>
    </citation>
    <scope>NUCLEOTIDE SEQUENCE</scope>
    <source>
        <strain evidence="7">Expedition CK06-06</strain>
    </source>
</reference>
<dbReference type="EMBL" id="BARW01030426">
    <property type="protein sequence ID" value="GAJ05798.1"/>
    <property type="molecule type" value="Genomic_DNA"/>
</dbReference>
<gene>
    <name evidence="7" type="ORF">S12H4_48646</name>
</gene>
<proteinExistence type="predicted"/>
<dbReference type="InterPro" id="IPR001851">
    <property type="entry name" value="ABC_transp_permease"/>
</dbReference>
<evidence type="ECO:0000256" key="4">
    <source>
        <dbReference type="ARBA" id="ARBA00022989"/>
    </source>
</evidence>
<dbReference type="InterPro" id="IPR043428">
    <property type="entry name" value="LivM-like"/>
</dbReference>